<dbReference type="AlphaFoldDB" id="A0A644V778"/>
<evidence type="ECO:0000313" key="1">
    <source>
        <dbReference type="EMBL" id="MPL87206.1"/>
    </source>
</evidence>
<organism evidence="1">
    <name type="scientific">bioreactor metagenome</name>
    <dbReference type="NCBI Taxonomy" id="1076179"/>
    <lineage>
        <taxon>unclassified sequences</taxon>
        <taxon>metagenomes</taxon>
        <taxon>ecological metagenomes</taxon>
    </lineage>
</organism>
<sequence length="73" mass="8339">MDQKLSGAESYLKQNNYTTYRQNLTKGSLWQYPNAQRGILAQIDYSDPDIRSLFSPIILGCIKEILEKGQGRT</sequence>
<name>A0A644V778_9ZZZZ</name>
<reference evidence="1" key="1">
    <citation type="submission" date="2019-08" db="EMBL/GenBank/DDBJ databases">
        <authorList>
            <person name="Kucharzyk K."/>
            <person name="Murdoch R.W."/>
            <person name="Higgins S."/>
            <person name="Loffler F."/>
        </authorList>
    </citation>
    <scope>NUCLEOTIDE SEQUENCE</scope>
</reference>
<protein>
    <submittedName>
        <fullName evidence="1">Uncharacterized protein</fullName>
    </submittedName>
</protein>
<accession>A0A644V778</accession>
<dbReference type="EMBL" id="VSSQ01000234">
    <property type="protein sequence ID" value="MPL87206.1"/>
    <property type="molecule type" value="Genomic_DNA"/>
</dbReference>
<proteinExistence type="predicted"/>
<comment type="caution">
    <text evidence="1">The sequence shown here is derived from an EMBL/GenBank/DDBJ whole genome shotgun (WGS) entry which is preliminary data.</text>
</comment>
<gene>
    <name evidence="1" type="ORF">SDC9_33200</name>
</gene>